<reference evidence="11 12" key="1">
    <citation type="submission" date="2018-05" db="EMBL/GenBank/DDBJ databases">
        <title>Complete Genome Sequence of Methylobacterium sp. 17Sr1-28.</title>
        <authorList>
            <person name="Srinivasan S."/>
        </authorList>
    </citation>
    <scope>NUCLEOTIDE SEQUENCE [LARGE SCALE GENOMIC DNA]</scope>
    <source>
        <strain evidence="11 12">17Sr1-28</strain>
    </source>
</reference>
<dbReference type="OrthoDB" id="7801681at2"/>
<keyword evidence="2 10" id="KW-0813">Transport</keyword>
<dbReference type="Pfam" id="PF02530">
    <property type="entry name" value="Porin_2"/>
    <property type="match status" value="1"/>
</dbReference>
<dbReference type="GO" id="GO:0015288">
    <property type="term" value="F:porin activity"/>
    <property type="evidence" value="ECO:0007669"/>
    <property type="project" value="UniProtKB-KW"/>
</dbReference>
<keyword evidence="6 10" id="KW-0406">Ion transport</keyword>
<evidence type="ECO:0000256" key="5">
    <source>
        <dbReference type="ARBA" id="ARBA00022729"/>
    </source>
</evidence>
<protein>
    <recommendedName>
        <fullName evidence="10">Porin</fullName>
    </recommendedName>
</protein>
<dbReference type="GO" id="GO:0009279">
    <property type="term" value="C:cell outer membrane"/>
    <property type="evidence" value="ECO:0007669"/>
    <property type="project" value="UniProtKB-SubCell"/>
</dbReference>
<feature type="signal peptide" evidence="10">
    <location>
        <begin position="1"/>
        <end position="23"/>
    </location>
</feature>
<accession>A0A2U8WRZ2</accession>
<keyword evidence="4 10" id="KW-0812">Transmembrane</keyword>
<keyword evidence="7 10" id="KW-0626">Porin</keyword>
<evidence type="ECO:0000256" key="7">
    <source>
        <dbReference type="ARBA" id="ARBA00023114"/>
    </source>
</evidence>
<dbReference type="Proteomes" id="UP000245444">
    <property type="component" value="Chromosome"/>
</dbReference>
<dbReference type="GO" id="GO:0046930">
    <property type="term" value="C:pore complex"/>
    <property type="evidence" value="ECO:0007669"/>
    <property type="project" value="UniProtKB-KW"/>
</dbReference>
<feature type="chain" id="PRO_5015799779" description="Porin" evidence="10">
    <location>
        <begin position="24"/>
        <end position="549"/>
    </location>
</feature>
<organism evidence="11 12">
    <name type="scientific">Methylobacterium terrae</name>
    <dbReference type="NCBI Taxonomy" id="2202827"/>
    <lineage>
        <taxon>Bacteria</taxon>
        <taxon>Pseudomonadati</taxon>
        <taxon>Pseudomonadota</taxon>
        <taxon>Alphaproteobacteria</taxon>
        <taxon>Hyphomicrobiales</taxon>
        <taxon>Methylobacteriaceae</taxon>
        <taxon>Methylobacterium</taxon>
    </lineage>
</organism>
<evidence type="ECO:0000313" key="12">
    <source>
        <dbReference type="Proteomes" id="UP000245444"/>
    </source>
</evidence>
<evidence type="ECO:0000313" key="11">
    <source>
        <dbReference type="EMBL" id="AWN49065.1"/>
    </source>
</evidence>
<evidence type="ECO:0000256" key="9">
    <source>
        <dbReference type="ARBA" id="ARBA00023237"/>
    </source>
</evidence>
<comment type="domain">
    <text evidence="10">Consists of 16-stranded beta-barrel sheets, with large surface-exposed loops, that form a transmembrane pore at the center of each barrel. The pore is partially ocluded by a peptide loop that folds into the pore lumen.</text>
</comment>
<proteinExistence type="inferred from homology"/>
<keyword evidence="8 10" id="KW-0472">Membrane</keyword>
<keyword evidence="3 10" id="KW-1134">Transmembrane beta strand</keyword>
<dbReference type="EMBL" id="CP029553">
    <property type="protein sequence ID" value="AWN49065.1"/>
    <property type="molecule type" value="Genomic_DNA"/>
</dbReference>
<evidence type="ECO:0000256" key="6">
    <source>
        <dbReference type="ARBA" id="ARBA00023065"/>
    </source>
</evidence>
<evidence type="ECO:0000256" key="2">
    <source>
        <dbReference type="ARBA" id="ARBA00022448"/>
    </source>
</evidence>
<keyword evidence="9 10" id="KW-0998">Cell outer membrane</keyword>
<dbReference type="GO" id="GO:0006811">
    <property type="term" value="P:monoatomic ion transport"/>
    <property type="evidence" value="ECO:0007669"/>
    <property type="project" value="UniProtKB-KW"/>
</dbReference>
<name>A0A2U8WRZ2_9HYPH</name>
<comment type="similarity">
    <text evidence="1 10">Belongs to the alphaproteobacteria porin family.</text>
</comment>
<evidence type="ECO:0000256" key="1">
    <source>
        <dbReference type="ARBA" id="ARBA00009521"/>
    </source>
</evidence>
<evidence type="ECO:0000256" key="8">
    <source>
        <dbReference type="ARBA" id="ARBA00023136"/>
    </source>
</evidence>
<sequence length="549" mass="57311">MKLVKSLLLGSAAGLTVVAGAQAADLPIKKAAPVEFVRVCSTHGAGFFYIPGTDTCLRVSGRARFQATYLQNYYRGGVAGGGDLTGYQGLGRLNLDARTATGYGTLRAFVRFDLAYGTGPFLASGTQRLAGTGFPGQGVDTFGRSITTVNVDKAFIQFAGFTAGRAASFFDFYAHDLEFIASSLGSDISSTNLLAYTATFGQGFSATLSMEDPLLRKTPVFGSGTAGSNFVNYQVFGAGSGNFTPVLGTNALGQPIIADYDVVQRQRLPDFVGALRYDAAWGSAQISAAVHEINTANAAAVRSFAGNSITGAVAPRPGSDYGWAVQGGVKLNLPFIAAGDLLYLQGSYGEGALRYTGYNAWLGGYTASATLAAGTTLGTSLVDAVVDPVTGKLDLSKSWTVSAAYLHYWAPEWRSSVFGSYGEVSYGKASRANLGLVNQLSGFATSSLPSPFAAGYGFSSVLRDTNQVIAGASLIWSPVRDLDIGIEGNYARLALQNGRVIDQNKAPGFGGAQVVNVVNGVPVVAGGGVLPTTNATDTFQIRMRVQRDF</sequence>
<dbReference type="KEGG" id="mtea:DK419_24115"/>
<keyword evidence="5 10" id="KW-0732">Signal</keyword>
<comment type="subcellular location">
    <subcellularLocation>
        <location evidence="10">Cell outer membrane</location>
        <topology evidence="10">Multi-pass membrane protein</topology>
    </subcellularLocation>
</comment>
<comment type="function">
    <text evidence="10">Forms passive diffusion pores that allow small molecular weight hydrophilic materials across the outer membrane.</text>
</comment>
<evidence type="ECO:0000256" key="10">
    <source>
        <dbReference type="RuleBase" id="RU364005"/>
    </source>
</evidence>
<dbReference type="RefSeq" id="WP_109961345.1">
    <property type="nucleotide sequence ID" value="NZ_CP029553.1"/>
</dbReference>
<dbReference type="InterPro" id="IPR003684">
    <property type="entry name" value="Porin_alphabac"/>
</dbReference>
<gene>
    <name evidence="11" type="ORF">DK419_24115</name>
</gene>
<keyword evidence="12" id="KW-1185">Reference proteome</keyword>
<dbReference type="AlphaFoldDB" id="A0A2U8WRZ2"/>
<evidence type="ECO:0000256" key="4">
    <source>
        <dbReference type="ARBA" id="ARBA00022692"/>
    </source>
</evidence>
<evidence type="ECO:0000256" key="3">
    <source>
        <dbReference type="ARBA" id="ARBA00022452"/>
    </source>
</evidence>